<comment type="catalytic activity">
    <reaction evidence="4">
        <text>L-homoserine + succinyl-CoA = O-succinyl-L-homoserine + CoA</text>
        <dbReference type="Rhea" id="RHEA:22008"/>
        <dbReference type="ChEBI" id="CHEBI:57287"/>
        <dbReference type="ChEBI" id="CHEBI:57292"/>
        <dbReference type="ChEBI" id="CHEBI:57476"/>
        <dbReference type="ChEBI" id="CHEBI:57661"/>
        <dbReference type="EC" id="2.3.1.46"/>
    </reaction>
</comment>
<keyword evidence="3 4" id="KW-0012">Acyltransferase</keyword>
<reference evidence="6 7" key="1">
    <citation type="submission" date="2019-03" db="EMBL/GenBank/DDBJ databases">
        <title>The genome sequence of Nitrosococcus wardiae strain D1FHST reveals the archetypal metabolic capacity of ammonia-oxidizing Gammaproteobacteria.</title>
        <authorList>
            <person name="Wang L."/>
            <person name="Lim C.K."/>
            <person name="Hanson T.E."/>
            <person name="Dang H."/>
            <person name="Klotz M.G."/>
        </authorList>
    </citation>
    <scope>NUCLEOTIDE SEQUENCE [LARGE SCALE GENOMIC DNA]</scope>
    <source>
        <strain evidence="6 7">D1FHS</strain>
    </source>
</reference>
<dbReference type="GO" id="GO:0005737">
    <property type="term" value="C:cytoplasm"/>
    <property type="evidence" value="ECO:0007669"/>
    <property type="project" value="UniProtKB-SubCell"/>
</dbReference>
<dbReference type="CDD" id="cd03131">
    <property type="entry name" value="GATase1_HTS"/>
    <property type="match status" value="1"/>
</dbReference>
<dbReference type="SUPFAM" id="SSF52317">
    <property type="entry name" value="Class I glutamine amidotransferase-like"/>
    <property type="match status" value="1"/>
</dbReference>
<feature type="site" description="Important for acyl-CoA specificity" evidence="4">
    <location>
        <position position="147"/>
    </location>
</feature>
<evidence type="ECO:0000256" key="1">
    <source>
        <dbReference type="ARBA" id="ARBA00022605"/>
    </source>
</evidence>
<feature type="active site" description="Proton acceptor" evidence="4">
    <location>
        <position position="239"/>
    </location>
</feature>
<dbReference type="PIRSF" id="PIRSF000450">
    <property type="entry name" value="H_ser_succinyltr"/>
    <property type="match status" value="1"/>
</dbReference>
<feature type="site" description="Important for substrate specificity" evidence="4">
    <location>
        <position position="196"/>
    </location>
</feature>
<feature type="binding site" evidence="4">
    <location>
        <position position="196"/>
    </location>
    <ligand>
        <name>substrate</name>
    </ligand>
</feature>
<dbReference type="PANTHER" id="PTHR20919:SF0">
    <property type="entry name" value="HOMOSERINE O-SUCCINYLTRANSFERASE"/>
    <property type="match status" value="1"/>
</dbReference>
<accession>A0A4P7C071</accession>
<dbReference type="PANTHER" id="PTHR20919">
    <property type="entry name" value="HOMOSERINE O-SUCCINYLTRANSFERASE"/>
    <property type="match status" value="1"/>
</dbReference>
<dbReference type="GO" id="GO:0008899">
    <property type="term" value="F:homoserine O-succinyltransferase activity"/>
    <property type="evidence" value="ECO:0007669"/>
    <property type="project" value="UniProtKB-EC"/>
</dbReference>
<dbReference type="NCBIfam" id="NF003776">
    <property type="entry name" value="PRK05368.1-3"/>
    <property type="match status" value="1"/>
</dbReference>
<feature type="active site" evidence="4">
    <location>
        <position position="241"/>
    </location>
</feature>
<feature type="binding site" evidence="4">
    <location>
        <position position="253"/>
    </location>
    <ligand>
        <name>substrate</name>
    </ligand>
</feature>
<dbReference type="Gene3D" id="3.40.50.880">
    <property type="match status" value="1"/>
</dbReference>
<organism evidence="6 7">
    <name type="scientific">Nitrosococcus wardiae</name>
    <dbReference type="NCBI Taxonomy" id="1814290"/>
    <lineage>
        <taxon>Bacteria</taxon>
        <taxon>Pseudomonadati</taxon>
        <taxon>Pseudomonadota</taxon>
        <taxon>Gammaproteobacteria</taxon>
        <taxon>Chromatiales</taxon>
        <taxon>Chromatiaceae</taxon>
        <taxon>Nitrosococcus</taxon>
    </lineage>
</organism>
<dbReference type="EMBL" id="CP038033">
    <property type="protein sequence ID" value="QBQ55811.1"/>
    <property type="molecule type" value="Genomic_DNA"/>
</dbReference>
<protein>
    <recommendedName>
        <fullName evidence="4">Homoserine O-succinyltransferase</fullName>
        <shortName evidence="4">HST</shortName>
        <ecNumber evidence="4">2.3.1.46</ecNumber>
    </recommendedName>
    <alternativeName>
        <fullName evidence="4">Homoserine transsuccinylase</fullName>
        <shortName evidence="4">HTS</shortName>
    </alternativeName>
</protein>
<comment type="pathway">
    <text evidence="4">Amino-acid biosynthesis; L-methionine biosynthesis via de novo pathway; O-succinyl-L-homoserine from L-homoserine: step 1/1.</text>
</comment>
<evidence type="ECO:0000256" key="2">
    <source>
        <dbReference type="ARBA" id="ARBA00022679"/>
    </source>
</evidence>
<dbReference type="Pfam" id="PF04204">
    <property type="entry name" value="HTS"/>
    <property type="match status" value="1"/>
</dbReference>
<dbReference type="EC" id="2.3.1.46" evidence="4"/>
<evidence type="ECO:0000313" key="7">
    <source>
        <dbReference type="Proteomes" id="UP000294325"/>
    </source>
</evidence>
<keyword evidence="4" id="KW-0963">Cytoplasm</keyword>
<sequence length="358" mass="41390">MPLVANSDLPAFERLKQEGETVIPRDVALHQDIREMHIGLLNMMPDAALAATERQFFRLIGESNQIAQFYLHPFTLKEIKRSPEATAYVERYYETFEQLQTEGLDALIITGANVTQPCLSLEPFWEPLIEVIGWAYENVTSTLCSCLATHAVLEFRYGQKRQRLPAKRWGVYSHRVVDRSHPLVRGVNTRFDVPHSRFNEISRNQFEAAGLHVLVESERGGVHLAVSEDLFRIVFCQGHPEYDSISLLKEYKREVLRFAQGQRTHYPPFPENYFSLKIQAILEEYKDQMIEAQNKGLPLPELPEPLIINYLDNTWHDTAEAVINNWMGNVYQITNNDRRLPFMEDVDPNDPLGLRRPV</sequence>
<feature type="binding site" evidence="4">
    <location>
        <position position="167"/>
    </location>
    <ligand>
        <name>substrate</name>
    </ligand>
</feature>
<dbReference type="OrthoDB" id="9772423at2"/>
<comment type="subcellular location">
    <subcellularLocation>
        <location evidence="4">Cytoplasm</location>
    </subcellularLocation>
</comment>
<evidence type="ECO:0000256" key="4">
    <source>
        <dbReference type="HAMAP-Rule" id="MF_00295"/>
    </source>
</evidence>
<evidence type="ECO:0000313" key="6">
    <source>
        <dbReference type="EMBL" id="QBQ55811.1"/>
    </source>
</evidence>
<dbReference type="AlphaFoldDB" id="A0A4P7C071"/>
<dbReference type="InterPro" id="IPR029062">
    <property type="entry name" value="Class_I_gatase-like"/>
</dbReference>
<dbReference type="RefSeq" id="WP_134359066.1">
    <property type="nucleotide sequence ID" value="NZ_CP038033.1"/>
</dbReference>
<dbReference type="UniPathway" id="UPA00051">
    <property type="reaction ID" value="UER00075"/>
</dbReference>
<gene>
    <name evidence="4" type="primary">metAS</name>
    <name evidence="6" type="ORF">E3U44_15795</name>
</gene>
<name>A0A4P7C071_9GAMM</name>
<keyword evidence="4" id="KW-0486">Methionine biosynthesis</keyword>
<dbReference type="InterPro" id="IPR033752">
    <property type="entry name" value="MetA_family"/>
</dbReference>
<comment type="similarity">
    <text evidence="4">Belongs to the MetA family.</text>
</comment>
<dbReference type="GO" id="GO:0009086">
    <property type="term" value="P:methionine biosynthetic process"/>
    <property type="evidence" value="ECO:0007669"/>
    <property type="project" value="UniProtKB-UniRule"/>
</dbReference>
<feature type="active site" description="Acyl-thioester intermediate" evidence="4 5">
    <location>
        <position position="146"/>
    </location>
</feature>
<feature type="site" description="Important for acyl-CoA specificity" evidence="4">
    <location>
        <position position="113"/>
    </location>
</feature>
<dbReference type="HAMAP" id="MF_00295">
    <property type="entry name" value="MetA_acyltransf"/>
    <property type="match status" value="1"/>
</dbReference>
<keyword evidence="7" id="KW-1185">Reference proteome</keyword>
<evidence type="ECO:0000256" key="5">
    <source>
        <dbReference type="PIRSR" id="PIRSR000450-1"/>
    </source>
</evidence>
<dbReference type="Proteomes" id="UP000294325">
    <property type="component" value="Chromosome"/>
</dbReference>
<evidence type="ECO:0000256" key="3">
    <source>
        <dbReference type="ARBA" id="ARBA00023315"/>
    </source>
</evidence>
<dbReference type="GO" id="GO:0004414">
    <property type="term" value="F:homoserine O-acetyltransferase activity"/>
    <property type="evidence" value="ECO:0007669"/>
    <property type="project" value="UniProtKB-UniRule"/>
</dbReference>
<dbReference type="KEGG" id="nwr:E3U44_15795"/>
<comment type="function">
    <text evidence="4">Transfers a succinyl group from succinyl-CoA to L-homoserine, forming succinyl-L-homoserine.</text>
</comment>
<keyword evidence="2 4" id="KW-0808">Transferase</keyword>
<proteinExistence type="inferred from homology"/>
<comment type="caution">
    <text evidence="4">Lacks conserved residue(s) required for the propagation of feature annotation.</text>
</comment>
<keyword evidence="1 4" id="KW-0028">Amino-acid biosynthesis</keyword>